<accession>A0A834IWL4</accession>
<comment type="caution">
    <text evidence="2">The sequence shown here is derived from an EMBL/GenBank/DDBJ whole genome shotgun (WGS) entry which is preliminary data.</text>
</comment>
<evidence type="ECO:0000313" key="3">
    <source>
        <dbReference type="Proteomes" id="UP000625711"/>
    </source>
</evidence>
<evidence type="ECO:0000313" key="2">
    <source>
        <dbReference type="EMBL" id="KAF7285190.1"/>
    </source>
</evidence>
<dbReference type="EMBL" id="JAACXV010000060">
    <property type="protein sequence ID" value="KAF7285190.1"/>
    <property type="molecule type" value="Genomic_DNA"/>
</dbReference>
<evidence type="ECO:0000256" key="1">
    <source>
        <dbReference type="SAM" id="MobiDB-lite"/>
    </source>
</evidence>
<feature type="region of interest" description="Disordered" evidence="1">
    <location>
        <begin position="1"/>
        <end position="38"/>
    </location>
</feature>
<protein>
    <submittedName>
        <fullName evidence="2">Uncharacterized protein</fullName>
    </submittedName>
</protein>
<sequence length="102" mass="11396">MHTTSISDCGGPIERADERPDTDFLKRPPAGTFETQPETVQWGKLIKARWKLGADALRIEPSGQTTFFPYMTRRDMTVNESATGNGSSPSLKLHFNLWPAET</sequence>
<organism evidence="2 3">
    <name type="scientific">Rhynchophorus ferrugineus</name>
    <name type="common">Red palm weevil</name>
    <name type="synonym">Curculio ferrugineus</name>
    <dbReference type="NCBI Taxonomy" id="354439"/>
    <lineage>
        <taxon>Eukaryota</taxon>
        <taxon>Metazoa</taxon>
        <taxon>Ecdysozoa</taxon>
        <taxon>Arthropoda</taxon>
        <taxon>Hexapoda</taxon>
        <taxon>Insecta</taxon>
        <taxon>Pterygota</taxon>
        <taxon>Neoptera</taxon>
        <taxon>Endopterygota</taxon>
        <taxon>Coleoptera</taxon>
        <taxon>Polyphaga</taxon>
        <taxon>Cucujiformia</taxon>
        <taxon>Curculionidae</taxon>
        <taxon>Dryophthorinae</taxon>
        <taxon>Rhynchophorus</taxon>
    </lineage>
</organism>
<feature type="compositionally biased region" description="Basic and acidic residues" evidence="1">
    <location>
        <begin position="14"/>
        <end position="26"/>
    </location>
</feature>
<reference evidence="2" key="1">
    <citation type="submission" date="2020-08" db="EMBL/GenBank/DDBJ databases">
        <title>Genome sequencing and assembly of the red palm weevil Rhynchophorus ferrugineus.</title>
        <authorList>
            <person name="Dias G.B."/>
            <person name="Bergman C.M."/>
            <person name="Manee M."/>
        </authorList>
    </citation>
    <scope>NUCLEOTIDE SEQUENCE</scope>
    <source>
        <strain evidence="2">AA-2017</strain>
        <tissue evidence="2">Whole larva</tissue>
    </source>
</reference>
<dbReference type="AlphaFoldDB" id="A0A834IWL4"/>
<name>A0A834IWL4_RHYFE</name>
<gene>
    <name evidence="2" type="ORF">GWI33_011727</name>
</gene>
<keyword evidence="3" id="KW-1185">Reference proteome</keyword>
<proteinExistence type="predicted"/>
<dbReference type="Proteomes" id="UP000625711">
    <property type="component" value="Unassembled WGS sequence"/>
</dbReference>